<keyword evidence="2" id="KW-0862">Zinc</keyword>
<comment type="cofactor">
    <cofactor evidence="2">
        <name>Zn(2+)</name>
        <dbReference type="ChEBI" id="CHEBI:29105"/>
    </cofactor>
    <text evidence="2">Binds 1 zinc ion per subunit.</text>
</comment>
<dbReference type="InterPro" id="IPR001424">
    <property type="entry name" value="SOD_Cu_Zn_dom"/>
</dbReference>
<dbReference type="RefSeq" id="WP_255900558.1">
    <property type="nucleotide sequence ID" value="NZ_JAFMZO010000002.1"/>
</dbReference>
<dbReference type="Gene3D" id="2.60.40.200">
    <property type="entry name" value="Superoxide dismutase, copper/zinc binding domain"/>
    <property type="match status" value="1"/>
</dbReference>
<feature type="domain" description="Superoxide dismutase copper/zinc binding" evidence="3">
    <location>
        <begin position="50"/>
        <end position="180"/>
    </location>
</feature>
<comment type="catalytic activity">
    <reaction evidence="2">
        <text>2 superoxide + 2 H(+) = H2O2 + O2</text>
        <dbReference type="Rhea" id="RHEA:20696"/>
        <dbReference type="ChEBI" id="CHEBI:15378"/>
        <dbReference type="ChEBI" id="CHEBI:15379"/>
        <dbReference type="ChEBI" id="CHEBI:16240"/>
        <dbReference type="ChEBI" id="CHEBI:18421"/>
        <dbReference type="EC" id="1.15.1.1"/>
    </reaction>
</comment>
<keyword evidence="2" id="KW-0479">Metal-binding</keyword>
<dbReference type="PANTHER" id="PTHR10003">
    <property type="entry name" value="SUPEROXIDE DISMUTASE CU-ZN -RELATED"/>
    <property type="match status" value="1"/>
</dbReference>
<dbReference type="InterPro" id="IPR024134">
    <property type="entry name" value="SOD_Cu/Zn_/chaperone"/>
</dbReference>
<dbReference type="SUPFAM" id="SSF49329">
    <property type="entry name" value="Cu,Zn superoxide dismutase-like"/>
    <property type="match status" value="1"/>
</dbReference>
<comment type="function">
    <text evidence="2">Destroys radicals which are normally produced within the cells and which are toxic to biological systems.</text>
</comment>
<evidence type="ECO:0000256" key="2">
    <source>
        <dbReference type="RuleBase" id="RU000393"/>
    </source>
</evidence>
<evidence type="ECO:0000259" key="3">
    <source>
        <dbReference type="Pfam" id="PF00080"/>
    </source>
</evidence>
<sequence>MNLNASHLKGGLLAVTLVFAVSIYSCSSMRGTNKQAKAAIAATKSTNPGSGTISFVQESDEVEMELELNFPSMAGKTVAVHIHEHGDCGNEGNDAHGHWNPTKANHGKWGQGQFHLGDIGNVELDANGKGSMELETNLWSVGTGASNDVKGKAIMVHEKADDFTTQPTGNAGARIGCGVIM</sequence>
<dbReference type="PROSITE" id="PS00332">
    <property type="entry name" value="SOD_CU_ZN_2"/>
    <property type="match status" value="1"/>
</dbReference>
<evidence type="ECO:0000313" key="5">
    <source>
        <dbReference type="Proteomes" id="UP001597387"/>
    </source>
</evidence>
<dbReference type="PRINTS" id="PR00068">
    <property type="entry name" value="CUZNDISMTASE"/>
</dbReference>
<name>A0ABW4ZPT6_9SPHI</name>
<dbReference type="EMBL" id="JBHUHZ010000002">
    <property type="protein sequence ID" value="MFD2163632.1"/>
    <property type="molecule type" value="Genomic_DNA"/>
</dbReference>
<dbReference type="InterPro" id="IPR036423">
    <property type="entry name" value="SOD-like_Cu/Zn_dom_sf"/>
</dbReference>
<reference evidence="5" key="1">
    <citation type="journal article" date="2019" name="Int. J. Syst. Evol. Microbiol.">
        <title>The Global Catalogue of Microorganisms (GCM) 10K type strain sequencing project: providing services to taxonomists for standard genome sequencing and annotation.</title>
        <authorList>
            <consortium name="The Broad Institute Genomics Platform"/>
            <consortium name="The Broad Institute Genome Sequencing Center for Infectious Disease"/>
            <person name="Wu L."/>
            <person name="Ma J."/>
        </authorList>
    </citation>
    <scope>NUCLEOTIDE SEQUENCE [LARGE SCALE GENOMIC DNA]</scope>
    <source>
        <strain evidence="5">KCTC 42217</strain>
    </source>
</reference>
<evidence type="ECO:0000313" key="4">
    <source>
        <dbReference type="EMBL" id="MFD2163632.1"/>
    </source>
</evidence>
<dbReference type="InterPro" id="IPR018152">
    <property type="entry name" value="SOD_Cu/Zn_BS"/>
</dbReference>
<comment type="cofactor">
    <cofactor evidence="2">
        <name>Cu cation</name>
        <dbReference type="ChEBI" id="CHEBI:23378"/>
    </cofactor>
    <text evidence="2">Binds 1 copper ion per subunit.</text>
</comment>
<gene>
    <name evidence="4" type="ORF">ACFSJU_14575</name>
</gene>
<keyword evidence="5" id="KW-1185">Reference proteome</keyword>
<accession>A0ABW4ZPT6</accession>
<comment type="similarity">
    <text evidence="1 2">Belongs to the Cu-Zn superoxide dismutase family.</text>
</comment>
<keyword evidence="2" id="KW-0560">Oxidoreductase</keyword>
<dbReference type="EC" id="1.15.1.1" evidence="2"/>
<proteinExistence type="inferred from homology"/>
<protein>
    <recommendedName>
        <fullName evidence="2">Superoxide dismutase [Cu-Zn]</fullName>
        <ecNumber evidence="2">1.15.1.1</ecNumber>
    </recommendedName>
</protein>
<keyword evidence="2" id="KW-0186">Copper</keyword>
<dbReference type="Proteomes" id="UP001597387">
    <property type="component" value="Unassembled WGS sequence"/>
</dbReference>
<comment type="caution">
    <text evidence="4">The sequence shown here is derived from an EMBL/GenBank/DDBJ whole genome shotgun (WGS) entry which is preliminary data.</text>
</comment>
<organism evidence="4 5">
    <name type="scientific">Paradesertivirga mongoliensis</name>
    <dbReference type="NCBI Taxonomy" id="2100740"/>
    <lineage>
        <taxon>Bacteria</taxon>
        <taxon>Pseudomonadati</taxon>
        <taxon>Bacteroidota</taxon>
        <taxon>Sphingobacteriia</taxon>
        <taxon>Sphingobacteriales</taxon>
        <taxon>Sphingobacteriaceae</taxon>
        <taxon>Paradesertivirga</taxon>
    </lineage>
</organism>
<dbReference type="Pfam" id="PF00080">
    <property type="entry name" value="Sod_Cu"/>
    <property type="match status" value="1"/>
</dbReference>
<evidence type="ECO:0000256" key="1">
    <source>
        <dbReference type="ARBA" id="ARBA00010457"/>
    </source>
</evidence>